<dbReference type="AlphaFoldDB" id="A0A4U1JEF8"/>
<comment type="caution">
    <text evidence="1">The sequence shown here is derived from an EMBL/GenBank/DDBJ whole genome shotgun (WGS) entry which is preliminary data.</text>
</comment>
<dbReference type="EMBL" id="SSMQ01000011">
    <property type="protein sequence ID" value="TKD09178.1"/>
    <property type="molecule type" value="Genomic_DNA"/>
</dbReference>
<dbReference type="InterPro" id="IPR029063">
    <property type="entry name" value="SAM-dependent_MTases_sf"/>
</dbReference>
<dbReference type="Pfam" id="PF13489">
    <property type="entry name" value="Methyltransf_23"/>
    <property type="match status" value="1"/>
</dbReference>
<accession>A0A4U1JEF8</accession>
<dbReference type="Gene3D" id="3.40.50.150">
    <property type="entry name" value="Vaccinia Virus protein VP39"/>
    <property type="match status" value="1"/>
</dbReference>
<proteinExistence type="predicted"/>
<protein>
    <submittedName>
        <fullName evidence="1">Class I SAM-dependent methyltransferase</fullName>
    </submittedName>
</protein>
<dbReference type="CDD" id="cd02440">
    <property type="entry name" value="AdoMet_MTases"/>
    <property type="match status" value="1"/>
</dbReference>
<dbReference type="RefSeq" id="WP_136929287.1">
    <property type="nucleotide sequence ID" value="NZ_SSMQ01000011.1"/>
</dbReference>
<dbReference type="GO" id="GO:0008168">
    <property type="term" value="F:methyltransferase activity"/>
    <property type="evidence" value="ECO:0007669"/>
    <property type="project" value="UniProtKB-KW"/>
</dbReference>
<dbReference type="Proteomes" id="UP000309215">
    <property type="component" value="Unassembled WGS sequence"/>
</dbReference>
<sequence length="190" mass="21373">MFVDESEWIRDVLEATPLEKGATVLDIGSSTLHFRTVVQPHLDRNVFAPLRARGLEVLHLDARPEPGVDIVADVTNLKGVDRTFDLVLCTNLLEHVTDREATLRHVARVVAPGGLLVLTVPRRYPIHRDPIDTGYRPTAAELAALLGWPDVLRQEVLTIRAPEHYQGFKRALRRIFSPWQIACVLARKPT</sequence>
<dbReference type="GO" id="GO:0032259">
    <property type="term" value="P:methylation"/>
    <property type="evidence" value="ECO:0007669"/>
    <property type="project" value="UniProtKB-KW"/>
</dbReference>
<evidence type="ECO:0000313" key="1">
    <source>
        <dbReference type="EMBL" id="TKD09178.1"/>
    </source>
</evidence>
<name>A0A4U1JEF8_9BACT</name>
<evidence type="ECO:0000313" key="2">
    <source>
        <dbReference type="Proteomes" id="UP000309215"/>
    </source>
</evidence>
<keyword evidence="2" id="KW-1185">Reference proteome</keyword>
<dbReference type="SUPFAM" id="SSF53335">
    <property type="entry name" value="S-adenosyl-L-methionine-dependent methyltransferases"/>
    <property type="match status" value="1"/>
</dbReference>
<organism evidence="1 2">
    <name type="scientific">Polyangium fumosum</name>
    <dbReference type="NCBI Taxonomy" id="889272"/>
    <lineage>
        <taxon>Bacteria</taxon>
        <taxon>Pseudomonadati</taxon>
        <taxon>Myxococcota</taxon>
        <taxon>Polyangia</taxon>
        <taxon>Polyangiales</taxon>
        <taxon>Polyangiaceae</taxon>
        <taxon>Polyangium</taxon>
    </lineage>
</organism>
<dbReference type="OrthoDB" id="9765084at2"/>
<reference evidence="1 2" key="1">
    <citation type="submission" date="2019-04" db="EMBL/GenBank/DDBJ databases">
        <authorList>
            <person name="Li Y."/>
            <person name="Wang J."/>
        </authorList>
    </citation>
    <scope>NUCLEOTIDE SEQUENCE [LARGE SCALE GENOMIC DNA]</scope>
    <source>
        <strain evidence="1 2">DSM 14668</strain>
    </source>
</reference>
<keyword evidence="1" id="KW-0489">Methyltransferase</keyword>
<gene>
    <name evidence="1" type="ORF">E8A74_12915</name>
</gene>
<keyword evidence="1" id="KW-0808">Transferase</keyword>